<feature type="compositionally biased region" description="Polar residues" evidence="1">
    <location>
        <begin position="37"/>
        <end position="50"/>
    </location>
</feature>
<keyword evidence="3" id="KW-1185">Reference proteome</keyword>
<proteinExistence type="predicted"/>
<dbReference type="EMBL" id="JAWWNJ010000016">
    <property type="protein sequence ID" value="KAK7039388.1"/>
    <property type="molecule type" value="Genomic_DNA"/>
</dbReference>
<comment type="caution">
    <text evidence="2">The sequence shown here is derived from an EMBL/GenBank/DDBJ whole genome shotgun (WGS) entry which is preliminary data.</text>
</comment>
<feature type="region of interest" description="Disordered" evidence="1">
    <location>
        <begin position="31"/>
        <end position="50"/>
    </location>
</feature>
<gene>
    <name evidence="2" type="ORF">R3P38DRAFT_3467101</name>
</gene>
<evidence type="ECO:0000256" key="1">
    <source>
        <dbReference type="SAM" id="MobiDB-lite"/>
    </source>
</evidence>
<protein>
    <submittedName>
        <fullName evidence="2">Uncharacterized protein</fullName>
    </submittedName>
</protein>
<accession>A0AAW0CJR6</accession>
<sequence>MLNLESDDWAQRERLLRRRENIESELTLSAPAKEWAENQQNPSNRGSSSTHKALLQLFNPHCPKIPNMQLSRSIASLFAVVSFAAATALPRAAESDASILAALPKFVPEAGLPEVPAALVKQLFSSANTGISLTKRSVHCETSGGSPSTGDAQAASRYIQSLGHGHSCCQNNQGGSWCTTMYCSGSACGEFIRFEGDDDANLQYSIVGICNNSAGVSLPGCDFCAMTLETDCSTSRTAALPAGALEDGRTHLTIFTSSFSTLKRGVFASGIVR</sequence>
<dbReference type="AlphaFoldDB" id="A0AAW0CJR6"/>
<organism evidence="2 3">
    <name type="scientific">Favolaschia claudopus</name>
    <dbReference type="NCBI Taxonomy" id="2862362"/>
    <lineage>
        <taxon>Eukaryota</taxon>
        <taxon>Fungi</taxon>
        <taxon>Dikarya</taxon>
        <taxon>Basidiomycota</taxon>
        <taxon>Agaricomycotina</taxon>
        <taxon>Agaricomycetes</taxon>
        <taxon>Agaricomycetidae</taxon>
        <taxon>Agaricales</taxon>
        <taxon>Marasmiineae</taxon>
        <taxon>Mycenaceae</taxon>
        <taxon>Favolaschia</taxon>
    </lineage>
</organism>
<name>A0AAW0CJR6_9AGAR</name>
<dbReference type="Proteomes" id="UP001362999">
    <property type="component" value="Unassembled WGS sequence"/>
</dbReference>
<reference evidence="2 3" key="1">
    <citation type="journal article" date="2024" name="J Genomics">
        <title>Draft genome sequencing and assembly of Favolaschia claudopus CIRM-BRFM 2984 isolated from oak limbs.</title>
        <authorList>
            <person name="Navarro D."/>
            <person name="Drula E."/>
            <person name="Chaduli D."/>
            <person name="Cazenave R."/>
            <person name="Ahrendt S."/>
            <person name="Wang J."/>
            <person name="Lipzen A."/>
            <person name="Daum C."/>
            <person name="Barry K."/>
            <person name="Grigoriev I.V."/>
            <person name="Favel A."/>
            <person name="Rosso M.N."/>
            <person name="Martin F."/>
        </authorList>
    </citation>
    <scope>NUCLEOTIDE SEQUENCE [LARGE SCALE GENOMIC DNA]</scope>
    <source>
        <strain evidence="2 3">CIRM-BRFM 2984</strain>
    </source>
</reference>
<evidence type="ECO:0000313" key="3">
    <source>
        <dbReference type="Proteomes" id="UP001362999"/>
    </source>
</evidence>
<evidence type="ECO:0000313" key="2">
    <source>
        <dbReference type="EMBL" id="KAK7039388.1"/>
    </source>
</evidence>